<evidence type="ECO:0000256" key="6">
    <source>
        <dbReference type="ARBA" id="ARBA00022777"/>
    </source>
</evidence>
<dbReference type="PROSITE" id="PS50109">
    <property type="entry name" value="HIS_KIN"/>
    <property type="match status" value="1"/>
</dbReference>
<keyword evidence="6" id="KW-0418">Kinase</keyword>
<dbReference type="InterPro" id="IPR003594">
    <property type="entry name" value="HATPase_dom"/>
</dbReference>
<dbReference type="InterPro" id="IPR036890">
    <property type="entry name" value="HATPase_C_sf"/>
</dbReference>
<dbReference type="InterPro" id="IPR005467">
    <property type="entry name" value="His_kinase_dom"/>
</dbReference>
<sequence length="426" mass="45875">MKKRYQADTLPRRPLEEARLRISRLSPKKLGLPATLREVCRLAAEAIAVERVGIWLFVDEQSAIRCACLYEQLKQRYSEGTVLRVADFPGYFEHLGIRKTIPADHAEIDPRTDELAKAYLQPLGITSLLDAVILQNDRIVGVVCHEHTGAHREWTTEERDFAGSVADFLAFKLQSAKLAELQQQLHRTTSDLASYQQRLNLAHMAAGVAHDFRNLLTVIKGYTTLLAQDSGSDAGVQRMCGQIAQAAEKGEALTADLMALSGNQTGHPTAIDVPPLVRQLLPLLQQTAGPRHPVETRLAPDTGRVFIDPLQLERILLNLVANARDAMPGGGPVTITVSGGNGDSGNQPGASVVLTVTDTGTGIAPAILGQIFEPFFTTKARHQGTGLGLAIVRSGVELAGGRIQVESTPGAGTTFRLTLPCIATGA</sequence>
<protein>
    <recommendedName>
        <fullName evidence="2">histidine kinase</fullName>
        <ecNumber evidence="2">2.7.13.3</ecNumber>
    </recommendedName>
</protein>
<dbReference type="Proteomes" id="UP000095228">
    <property type="component" value="Chromosome"/>
</dbReference>
<dbReference type="OrthoDB" id="197069at2"/>
<dbReference type="PANTHER" id="PTHR43065:SF46">
    <property type="entry name" value="C4-DICARBOXYLATE TRANSPORT SENSOR PROTEIN DCTB"/>
    <property type="match status" value="1"/>
</dbReference>
<dbReference type="SMART" id="SM00388">
    <property type="entry name" value="HisKA"/>
    <property type="match status" value="1"/>
</dbReference>
<dbReference type="CDD" id="cd00082">
    <property type="entry name" value="HisKA"/>
    <property type="match status" value="1"/>
</dbReference>
<dbReference type="Gene3D" id="1.10.287.130">
    <property type="match status" value="1"/>
</dbReference>
<evidence type="ECO:0000256" key="8">
    <source>
        <dbReference type="ARBA" id="ARBA00023012"/>
    </source>
</evidence>
<comment type="catalytic activity">
    <reaction evidence="1">
        <text>ATP + protein L-histidine = ADP + protein N-phospho-L-histidine.</text>
        <dbReference type="EC" id="2.7.13.3"/>
    </reaction>
</comment>
<proteinExistence type="predicted"/>
<reference evidence="10 11" key="1">
    <citation type="submission" date="2016-06" db="EMBL/GenBank/DDBJ databases">
        <title>Three novel species with peptidoglycan cell walls form the new genus Lacunisphaera gen. nov. in the family Opitutaceae of the verrucomicrobial subdivision 4.</title>
        <authorList>
            <person name="Rast P."/>
            <person name="Gloeckner I."/>
            <person name="Jogler M."/>
            <person name="Boedeker C."/>
            <person name="Jeske O."/>
            <person name="Wiegand S."/>
            <person name="Reinhardt R."/>
            <person name="Schumann P."/>
            <person name="Rohde M."/>
            <person name="Spring S."/>
            <person name="Gloeckner F.O."/>
            <person name="Jogler C."/>
        </authorList>
    </citation>
    <scope>NUCLEOTIDE SEQUENCE [LARGE SCALE GENOMIC DNA]</scope>
    <source>
        <strain evidence="10 11">IG16b</strain>
    </source>
</reference>
<organism evidence="10 11">
    <name type="scientific">Lacunisphaera limnophila</name>
    <dbReference type="NCBI Taxonomy" id="1838286"/>
    <lineage>
        <taxon>Bacteria</taxon>
        <taxon>Pseudomonadati</taxon>
        <taxon>Verrucomicrobiota</taxon>
        <taxon>Opitutia</taxon>
        <taxon>Opitutales</taxon>
        <taxon>Opitutaceae</taxon>
        <taxon>Lacunisphaera</taxon>
    </lineage>
</organism>
<dbReference type="SUPFAM" id="SSF55874">
    <property type="entry name" value="ATPase domain of HSP90 chaperone/DNA topoisomerase II/histidine kinase"/>
    <property type="match status" value="1"/>
</dbReference>
<dbReference type="Gene3D" id="3.30.565.10">
    <property type="entry name" value="Histidine kinase-like ATPase, C-terminal domain"/>
    <property type="match status" value="1"/>
</dbReference>
<dbReference type="AlphaFoldDB" id="A0A1I7PHX0"/>
<evidence type="ECO:0000313" key="11">
    <source>
        <dbReference type="Proteomes" id="UP000095228"/>
    </source>
</evidence>
<dbReference type="Pfam" id="PF02518">
    <property type="entry name" value="HATPase_c"/>
    <property type="match status" value="1"/>
</dbReference>
<dbReference type="KEGG" id="obg:Verru16b_00261"/>
<dbReference type="STRING" id="1838286.Verru16b_00261"/>
<keyword evidence="3" id="KW-0597">Phosphoprotein</keyword>
<dbReference type="InterPro" id="IPR004358">
    <property type="entry name" value="Sig_transdc_His_kin-like_C"/>
</dbReference>
<evidence type="ECO:0000256" key="1">
    <source>
        <dbReference type="ARBA" id="ARBA00000085"/>
    </source>
</evidence>
<dbReference type="GO" id="GO:0000155">
    <property type="term" value="F:phosphorelay sensor kinase activity"/>
    <property type="evidence" value="ECO:0007669"/>
    <property type="project" value="InterPro"/>
</dbReference>
<keyword evidence="5" id="KW-0547">Nucleotide-binding</keyword>
<evidence type="ECO:0000259" key="9">
    <source>
        <dbReference type="PROSITE" id="PS50109"/>
    </source>
</evidence>
<evidence type="ECO:0000256" key="3">
    <source>
        <dbReference type="ARBA" id="ARBA00022553"/>
    </source>
</evidence>
<evidence type="ECO:0000313" key="10">
    <source>
        <dbReference type="EMBL" id="AOS43218.1"/>
    </source>
</evidence>
<dbReference type="GO" id="GO:0005524">
    <property type="term" value="F:ATP binding"/>
    <property type="evidence" value="ECO:0007669"/>
    <property type="project" value="UniProtKB-KW"/>
</dbReference>
<dbReference type="InterPro" id="IPR003661">
    <property type="entry name" value="HisK_dim/P_dom"/>
</dbReference>
<evidence type="ECO:0000256" key="4">
    <source>
        <dbReference type="ARBA" id="ARBA00022679"/>
    </source>
</evidence>
<dbReference type="InterPro" id="IPR036097">
    <property type="entry name" value="HisK_dim/P_sf"/>
</dbReference>
<dbReference type="SMART" id="SM00065">
    <property type="entry name" value="GAF"/>
    <property type="match status" value="1"/>
</dbReference>
<keyword evidence="8" id="KW-0902">Two-component regulatory system</keyword>
<dbReference type="Pfam" id="PF00512">
    <property type="entry name" value="HisKA"/>
    <property type="match status" value="1"/>
</dbReference>
<dbReference type="InterPro" id="IPR029016">
    <property type="entry name" value="GAF-like_dom_sf"/>
</dbReference>
<evidence type="ECO:0000256" key="7">
    <source>
        <dbReference type="ARBA" id="ARBA00022840"/>
    </source>
</evidence>
<name>A0A1I7PHX0_9BACT</name>
<dbReference type="EC" id="2.7.13.3" evidence="2"/>
<keyword evidence="4" id="KW-0808">Transferase</keyword>
<dbReference type="PANTHER" id="PTHR43065">
    <property type="entry name" value="SENSOR HISTIDINE KINASE"/>
    <property type="match status" value="1"/>
</dbReference>
<dbReference type="Gene3D" id="3.30.450.40">
    <property type="match status" value="1"/>
</dbReference>
<accession>A0A1I7PHX0</accession>
<dbReference type="RefSeq" id="WP_069960595.1">
    <property type="nucleotide sequence ID" value="NZ_CP016094.1"/>
</dbReference>
<dbReference type="InterPro" id="IPR003018">
    <property type="entry name" value="GAF"/>
</dbReference>
<keyword evidence="7" id="KW-0067">ATP-binding</keyword>
<feature type="domain" description="Histidine kinase" evidence="9">
    <location>
        <begin position="207"/>
        <end position="423"/>
    </location>
</feature>
<dbReference type="SMART" id="SM00387">
    <property type="entry name" value="HATPase_c"/>
    <property type="match status" value="1"/>
</dbReference>
<evidence type="ECO:0000256" key="2">
    <source>
        <dbReference type="ARBA" id="ARBA00012438"/>
    </source>
</evidence>
<evidence type="ECO:0000256" key="5">
    <source>
        <dbReference type="ARBA" id="ARBA00022741"/>
    </source>
</evidence>
<dbReference type="PRINTS" id="PR00344">
    <property type="entry name" value="BCTRLSENSOR"/>
</dbReference>
<dbReference type="SUPFAM" id="SSF47384">
    <property type="entry name" value="Homodimeric domain of signal transducing histidine kinase"/>
    <property type="match status" value="1"/>
</dbReference>
<gene>
    <name evidence="10" type="ORF">Verru16b_00261</name>
</gene>
<keyword evidence="11" id="KW-1185">Reference proteome</keyword>
<dbReference type="Pfam" id="PF01590">
    <property type="entry name" value="GAF"/>
    <property type="match status" value="1"/>
</dbReference>
<dbReference type="EMBL" id="CP016094">
    <property type="protein sequence ID" value="AOS43218.1"/>
    <property type="molecule type" value="Genomic_DNA"/>
</dbReference>
<dbReference type="SUPFAM" id="SSF55781">
    <property type="entry name" value="GAF domain-like"/>
    <property type="match status" value="1"/>
</dbReference>